<dbReference type="PROSITE" id="PS51309">
    <property type="entry name" value="PABC"/>
    <property type="match status" value="1"/>
</dbReference>
<evidence type="ECO:0000256" key="6">
    <source>
        <dbReference type="ARBA" id="ARBA00022664"/>
    </source>
</evidence>
<dbReference type="CDD" id="cd12381">
    <property type="entry name" value="RRM4_I_PABPs"/>
    <property type="match status" value="1"/>
</dbReference>
<feature type="domain" description="RRM" evidence="14">
    <location>
        <begin position="323"/>
        <end position="400"/>
    </location>
</feature>
<dbReference type="Pfam" id="PF00658">
    <property type="entry name" value="MLLE"/>
    <property type="match status" value="1"/>
</dbReference>
<evidence type="ECO:0000256" key="4">
    <source>
        <dbReference type="ARBA" id="ARBA00016348"/>
    </source>
</evidence>
<dbReference type="CDD" id="cd12379">
    <property type="entry name" value="RRM2_I_PABPs"/>
    <property type="match status" value="1"/>
</dbReference>
<dbReference type="EMBL" id="HG937694">
    <property type="protein sequence ID" value="CDP38298.1"/>
    <property type="molecule type" value="Genomic_DNA"/>
</dbReference>
<dbReference type="InterPro" id="IPR045305">
    <property type="entry name" value="RRM2_I_PABPs"/>
</dbReference>
<dbReference type="InterPro" id="IPR000504">
    <property type="entry name" value="RRM_dom"/>
</dbReference>
<gene>
    <name evidence="16" type="ORF">GNLVRS02_ARAD1D31548g</name>
</gene>
<keyword evidence="6" id="KW-0507">mRNA processing</keyword>
<dbReference type="InterPro" id="IPR035979">
    <property type="entry name" value="RBD_domain_sf"/>
</dbReference>
<evidence type="ECO:0000256" key="8">
    <source>
        <dbReference type="ARBA" id="ARBA00022845"/>
    </source>
</evidence>
<feature type="compositionally biased region" description="Polar residues" evidence="13">
    <location>
        <begin position="1"/>
        <end position="19"/>
    </location>
</feature>
<proteinExistence type="inferred from homology"/>
<organism evidence="16">
    <name type="scientific">Blastobotrys adeninivorans</name>
    <name type="common">Yeast</name>
    <name type="synonym">Arxula adeninivorans</name>
    <dbReference type="NCBI Taxonomy" id="409370"/>
    <lineage>
        <taxon>Eukaryota</taxon>
        <taxon>Fungi</taxon>
        <taxon>Dikarya</taxon>
        <taxon>Ascomycota</taxon>
        <taxon>Saccharomycotina</taxon>
        <taxon>Dipodascomycetes</taxon>
        <taxon>Dipodascales</taxon>
        <taxon>Trichomonascaceae</taxon>
        <taxon>Blastobotrys</taxon>
    </lineage>
</organism>
<evidence type="ECO:0000256" key="12">
    <source>
        <dbReference type="PROSITE-ProRule" id="PRU00176"/>
    </source>
</evidence>
<dbReference type="InterPro" id="IPR012677">
    <property type="entry name" value="Nucleotide-bd_a/b_plait_sf"/>
</dbReference>
<keyword evidence="8" id="KW-0810">Translation regulation</keyword>
<protein>
    <recommendedName>
        <fullName evidence="4">Polyadenylate-binding protein, cytoplasmic and nuclear</fullName>
    </recommendedName>
    <alternativeName>
        <fullName evidence="11">Polyadenylate tail-binding protein</fullName>
    </alternativeName>
</protein>
<feature type="region of interest" description="Disordered" evidence="13">
    <location>
        <begin position="1"/>
        <end position="33"/>
    </location>
</feature>
<keyword evidence="7" id="KW-0677">Repeat</keyword>
<dbReference type="GO" id="GO:0003723">
    <property type="term" value="F:RNA binding"/>
    <property type="evidence" value="ECO:0007669"/>
    <property type="project" value="UniProtKB-UniRule"/>
</dbReference>
<evidence type="ECO:0000256" key="10">
    <source>
        <dbReference type="ARBA" id="ARBA00023242"/>
    </source>
</evidence>
<evidence type="ECO:0000256" key="3">
    <source>
        <dbReference type="ARBA" id="ARBA00008557"/>
    </source>
</evidence>
<comment type="subcellular location">
    <subcellularLocation>
        <location evidence="2">Cytoplasm</location>
    </subcellularLocation>
    <subcellularLocation>
        <location evidence="1">Nucleus</location>
    </subcellularLocation>
</comment>
<evidence type="ECO:0000259" key="14">
    <source>
        <dbReference type="PROSITE" id="PS50102"/>
    </source>
</evidence>
<evidence type="ECO:0000256" key="9">
    <source>
        <dbReference type="ARBA" id="ARBA00022884"/>
    </source>
</evidence>
<evidence type="ECO:0000256" key="13">
    <source>
        <dbReference type="SAM" id="MobiDB-lite"/>
    </source>
</evidence>
<evidence type="ECO:0000259" key="15">
    <source>
        <dbReference type="PROSITE" id="PS51309"/>
    </source>
</evidence>
<feature type="domain" description="PABC" evidence="15">
    <location>
        <begin position="503"/>
        <end position="585"/>
    </location>
</feature>
<keyword evidence="5" id="KW-0963">Cytoplasm</keyword>
<dbReference type="PROSITE" id="PS50102">
    <property type="entry name" value="RRM"/>
    <property type="match status" value="4"/>
</dbReference>
<accession>A0A060TBG3</accession>
<feature type="domain" description="RRM" evidence="14">
    <location>
        <begin position="130"/>
        <end position="207"/>
    </location>
</feature>
<dbReference type="GO" id="GO:0006417">
    <property type="term" value="P:regulation of translation"/>
    <property type="evidence" value="ECO:0007669"/>
    <property type="project" value="UniProtKB-KW"/>
</dbReference>
<dbReference type="InterPro" id="IPR002004">
    <property type="entry name" value="PABP_HYD_C"/>
</dbReference>
<dbReference type="AlphaFoldDB" id="A0A060TBG3"/>
<dbReference type="SMART" id="SM00361">
    <property type="entry name" value="RRM_1"/>
    <property type="match status" value="3"/>
</dbReference>
<dbReference type="CDD" id="cd12380">
    <property type="entry name" value="RRM3_I_PABPs"/>
    <property type="match status" value="1"/>
</dbReference>
<keyword evidence="9 12" id="KW-0694">RNA-binding</keyword>
<sequence length="591" mass="65395">MSAQQVENSPSSSTPSVDGTAQALEKMSLDSRPDALSSEECSLYVGDLDLKVTEAHLYDLFSQFGQVKSIRVAKDTVTKRSLGYAFVNYNTPEDAEKALNDERSKLLDGKLLRVMKFQRDPALRKHNQSGNVFIKNLDPQITSKDLFDTFSAFGKIGSCKIATDEFGVSRGFGYVLFEDPSAADAAIERMNGMIMNDRQIHVSRHVSKKERLHKLEELRANYTNLYIKNIDANVTEDEFTSLFSQYGKIVSHSLPLNPEGLSRGFGFVNFETHDQAVKAVDNLNDYELHGKKLYVSRAQKKYERMEELRQQSQLHDKSKYQGTNLYIKYLDPAIDDNKLKEAFAPFGTITSAKIMTDDNGQSRGFGFVCYSNPEEAKRAIAEMHQSTLSGNQIYVNLAQRKDANGRNGAVPMGVPPFDPRFKPPMPINPGALPAMAAALRGPPMMPPYYYGFRGMPMQGGPMPGPMVPGGPGGPGGPQGPVGSNGPRYNGKKGHKNNQQQPFGSTLSAAVASAPNPQAEKQIIGEAIYPKVHAHPSVQRDVDLAGKITGMLLDHDNEALLQWIDDEPTLKRHIQQAYEAYMDYLSRSQTKA</sequence>
<feature type="region of interest" description="Disordered" evidence="13">
    <location>
        <begin position="464"/>
        <end position="501"/>
    </location>
</feature>
<name>A0A060TBG3_BLAAD</name>
<dbReference type="InterPro" id="IPR003954">
    <property type="entry name" value="RRM_euk-type"/>
</dbReference>
<dbReference type="Gene3D" id="3.30.70.330">
    <property type="match status" value="4"/>
</dbReference>
<evidence type="ECO:0000256" key="11">
    <source>
        <dbReference type="ARBA" id="ARBA00030979"/>
    </source>
</evidence>
<dbReference type="GO" id="GO:0010494">
    <property type="term" value="C:cytoplasmic stress granule"/>
    <property type="evidence" value="ECO:0007669"/>
    <property type="project" value="UniProtKB-ARBA"/>
</dbReference>
<dbReference type="SMART" id="SM00360">
    <property type="entry name" value="RRM"/>
    <property type="match status" value="4"/>
</dbReference>
<keyword evidence="10" id="KW-0539">Nucleus</keyword>
<evidence type="ECO:0000256" key="1">
    <source>
        <dbReference type="ARBA" id="ARBA00004123"/>
    </source>
</evidence>
<evidence type="ECO:0000313" key="16">
    <source>
        <dbReference type="EMBL" id="CDP38298.1"/>
    </source>
</evidence>
<evidence type="ECO:0000256" key="7">
    <source>
        <dbReference type="ARBA" id="ARBA00022737"/>
    </source>
</evidence>
<dbReference type="GO" id="GO:0005634">
    <property type="term" value="C:nucleus"/>
    <property type="evidence" value="ECO:0007669"/>
    <property type="project" value="UniProtKB-SubCell"/>
</dbReference>
<feature type="compositionally biased region" description="Gly residues" evidence="13">
    <location>
        <begin position="469"/>
        <end position="479"/>
    </location>
</feature>
<dbReference type="FunFam" id="3.30.70.330:FF:000003">
    <property type="entry name" value="Polyadenylate-binding protein"/>
    <property type="match status" value="1"/>
</dbReference>
<dbReference type="FunFam" id="3.30.70.330:FF:000651">
    <property type="entry name" value="Poly(A) binding protein cytoplasmic 1 like"/>
    <property type="match status" value="1"/>
</dbReference>
<dbReference type="Gene3D" id="1.10.1900.10">
    <property type="entry name" value="c-terminal domain of poly(a) binding protein"/>
    <property type="match status" value="1"/>
</dbReference>
<dbReference type="Pfam" id="PF00076">
    <property type="entry name" value="RRM_1"/>
    <property type="match status" value="4"/>
</dbReference>
<dbReference type="InterPro" id="IPR036053">
    <property type="entry name" value="PABP-dom"/>
</dbReference>
<dbReference type="SUPFAM" id="SSF63570">
    <property type="entry name" value="PABC (PABP) domain"/>
    <property type="match status" value="1"/>
</dbReference>
<evidence type="ECO:0000256" key="5">
    <source>
        <dbReference type="ARBA" id="ARBA00022490"/>
    </source>
</evidence>
<dbReference type="PhylomeDB" id="A0A060TBG3"/>
<feature type="domain" description="RRM" evidence="14">
    <location>
        <begin position="41"/>
        <end position="119"/>
    </location>
</feature>
<feature type="domain" description="RRM" evidence="14">
    <location>
        <begin position="223"/>
        <end position="300"/>
    </location>
</feature>
<dbReference type="SUPFAM" id="SSF54928">
    <property type="entry name" value="RNA-binding domain, RBD"/>
    <property type="match status" value="2"/>
</dbReference>
<reference evidence="16" key="2">
    <citation type="submission" date="2014-06" db="EMBL/GenBank/DDBJ databases">
        <title>The complete genome of Blastobotrys (Arxula) adeninivorans LS3 - a yeast of biotechnological interest.</title>
        <authorList>
            <person name="Kunze G."/>
            <person name="Gaillardin C."/>
            <person name="Czernicka M."/>
            <person name="Durrens P."/>
            <person name="Martin T."/>
            <person name="Boer E."/>
            <person name="Gabaldon T."/>
            <person name="Cruz J."/>
            <person name="Talla E."/>
            <person name="Marck C."/>
            <person name="Goffeau A."/>
            <person name="Barbe V."/>
            <person name="Baret P."/>
            <person name="Baronian K."/>
            <person name="Beier S."/>
            <person name="Bleykasten C."/>
            <person name="Bode R."/>
            <person name="Casaregola S."/>
            <person name="Despons L."/>
            <person name="Fairhead C."/>
            <person name="Giersberg M."/>
            <person name="Gierski P."/>
            <person name="Hahnel U."/>
            <person name="Hartmann A."/>
            <person name="Jankowska D."/>
            <person name="Jubin C."/>
            <person name="Jung P."/>
            <person name="Lafontaine I."/>
            <person name="Leh-Louis V."/>
            <person name="Lemaire M."/>
            <person name="Marcet-Houben M."/>
            <person name="Mascher M."/>
            <person name="Morel G."/>
            <person name="Richard G.-F."/>
            <person name="Riechen J."/>
            <person name="Sacerdot C."/>
            <person name="Sarkar A."/>
            <person name="Savel G."/>
            <person name="Schacherer J."/>
            <person name="Sherman D."/>
            <person name="Straub M.-L."/>
            <person name="Stein N."/>
            <person name="Thierry A."/>
            <person name="Trautwein-Schult A."/>
            <person name="Westhof E."/>
            <person name="Worch S."/>
            <person name="Dujon B."/>
            <person name="Souciet J.-L."/>
            <person name="Wincker P."/>
            <person name="Scholz U."/>
            <person name="Neuveglise N."/>
        </authorList>
    </citation>
    <scope>NUCLEOTIDE SEQUENCE</scope>
    <source>
        <strain evidence="16">LS3</strain>
    </source>
</reference>
<evidence type="ECO:0000256" key="2">
    <source>
        <dbReference type="ARBA" id="ARBA00004496"/>
    </source>
</evidence>
<reference evidence="16" key="1">
    <citation type="submission" date="2014-02" db="EMBL/GenBank/DDBJ databases">
        <authorList>
            <person name="Genoscope - CEA"/>
        </authorList>
    </citation>
    <scope>NUCLEOTIDE SEQUENCE</scope>
    <source>
        <strain evidence="16">LS3</strain>
    </source>
</reference>
<dbReference type="PANTHER" id="PTHR24012">
    <property type="entry name" value="RNA BINDING PROTEIN"/>
    <property type="match status" value="1"/>
</dbReference>
<dbReference type="SMART" id="SM00517">
    <property type="entry name" value="PolyA"/>
    <property type="match status" value="1"/>
</dbReference>
<comment type="similarity">
    <text evidence="3">Belongs to the polyadenylate-binding protein type-1 family.</text>
</comment>
<dbReference type="GO" id="GO:0006397">
    <property type="term" value="P:mRNA processing"/>
    <property type="evidence" value="ECO:0007669"/>
    <property type="project" value="UniProtKB-KW"/>
</dbReference>